<protein>
    <submittedName>
        <fullName evidence="1">UPF0686 protein C11orf1</fullName>
    </submittedName>
</protein>
<proteinExistence type="predicted"/>
<gene>
    <name evidence="1" type="ORF">N320_09502</name>
</gene>
<organism evidence="1 2">
    <name type="scientific">Buceros rhinoceros silvestris</name>
    <dbReference type="NCBI Taxonomy" id="175836"/>
    <lineage>
        <taxon>Eukaryota</taxon>
        <taxon>Metazoa</taxon>
        <taxon>Chordata</taxon>
        <taxon>Craniata</taxon>
        <taxon>Vertebrata</taxon>
        <taxon>Euteleostomi</taxon>
        <taxon>Archelosauria</taxon>
        <taxon>Archosauria</taxon>
        <taxon>Dinosauria</taxon>
        <taxon>Saurischia</taxon>
        <taxon>Theropoda</taxon>
        <taxon>Coelurosauria</taxon>
        <taxon>Aves</taxon>
        <taxon>Neognathae</taxon>
        <taxon>Neoaves</taxon>
        <taxon>Telluraves</taxon>
        <taxon>Coraciimorphae</taxon>
        <taxon>Bucerotiformes</taxon>
        <taxon>Bucerotidae</taxon>
        <taxon>Buceros</taxon>
    </lineage>
</organism>
<evidence type="ECO:0000313" key="2">
    <source>
        <dbReference type="Proteomes" id="UP000054064"/>
    </source>
</evidence>
<dbReference type="GO" id="GO:0030317">
    <property type="term" value="P:flagellated sperm motility"/>
    <property type="evidence" value="ECO:0007669"/>
    <property type="project" value="InterPro"/>
</dbReference>
<dbReference type="GO" id="GO:0005634">
    <property type="term" value="C:nucleus"/>
    <property type="evidence" value="ECO:0007669"/>
    <property type="project" value="InterPro"/>
</dbReference>
<sequence>TSNFSRYGWRCTTSENDLSAKTLMKNWKEERYDPQRTVQPTALPSRCTHCFETTYCSDYNKGRRQRIKRFEQNHHWFLGHHPELAPPLFDPTA</sequence>
<feature type="non-terminal residue" evidence="1">
    <location>
        <position position="1"/>
    </location>
</feature>
<feature type="non-terminal residue" evidence="1">
    <location>
        <position position="93"/>
    </location>
</feature>
<dbReference type="AlphaFoldDB" id="A0A091HGB6"/>
<reference evidence="1 2" key="1">
    <citation type="submission" date="2014-04" db="EMBL/GenBank/DDBJ databases">
        <title>Genome evolution of avian class.</title>
        <authorList>
            <person name="Zhang G."/>
            <person name="Li C."/>
        </authorList>
    </citation>
    <scope>NUCLEOTIDE SEQUENCE [LARGE SCALE GENOMIC DNA]</scope>
    <source>
        <strain evidence="1">BGI_N320</strain>
    </source>
</reference>
<accession>A0A091HGB6</accession>
<evidence type="ECO:0000313" key="1">
    <source>
        <dbReference type="EMBL" id="KFO93770.1"/>
    </source>
</evidence>
<dbReference type="EMBL" id="KL534042">
    <property type="protein sequence ID" value="KFO93770.1"/>
    <property type="molecule type" value="Genomic_DNA"/>
</dbReference>
<dbReference type="Pfam" id="PF06608">
    <property type="entry name" value="CFAP68"/>
    <property type="match status" value="1"/>
</dbReference>
<name>A0A091HGB6_BUCRH</name>
<dbReference type="Proteomes" id="UP000054064">
    <property type="component" value="Unassembled WGS sequence"/>
</dbReference>
<keyword evidence="2" id="KW-1185">Reference proteome</keyword>
<dbReference type="InterPro" id="IPR009524">
    <property type="entry name" value="CFAP68"/>
</dbReference>